<reference evidence="1" key="1">
    <citation type="submission" date="2014-11" db="EMBL/GenBank/DDBJ databases">
        <authorList>
            <person name="Amaro Gonzalez C."/>
        </authorList>
    </citation>
    <scope>NUCLEOTIDE SEQUENCE</scope>
</reference>
<dbReference type="AlphaFoldDB" id="A0A0E9PKU0"/>
<proteinExistence type="predicted"/>
<dbReference type="EMBL" id="GBXM01103857">
    <property type="protein sequence ID" value="JAH04720.1"/>
    <property type="molecule type" value="Transcribed_RNA"/>
</dbReference>
<evidence type="ECO:0000313" key="1">
    <source>
        <dbReference type="EMBL" id="JAH04720.1"/>
    </source>
</evidence>
<sequence length="59" mass="6807">MDGSTVPLWTGVPWTHPSLPRLCMLESQPAVGQSESRRKHIEVNLIFRLNIVKEEEKKH</sequence>
<organism evidence="1">
    <name type="scientific">Anguilla anguilla</name>
    <name type="common">European freshwater eel</name>
    <name type="synonym">Muraena anguilla</name>
    <dbReference type="NCBI Taxonomy" id="7936"/>
    <lineage>
        <taxon>Eukaryota</taxon>
        <taxon>Metazoa</taxon>
        <taxon>Chordata</taxon>
        <taxon>Craniata</taxon>
        <taxon>Vertebrata</taxon>
        <taxon>Euteleostomi</taxon>
        <taxon>Actinopterygii</taxon>
        <taxon>Neopterygii</taxon>
        <taxon>Teleostei</taxon>
        <taxon>Anguilliformes</taxon>
        <taxon>Anguillidae</taxon>
        <taxon>Anguilla</taxon>
    </lineage>
</organism>
<name>A0A0E9PKU0_ANGAN</name>
<accession>A0A0E9PKU0</accession>
<protein>
    <submittedName>
        <fullName evidence="1">Uncharacterized protein</fullName>
    </submittedName>
</protein>
<reference evidence="1" key="2">
    <citation type="journal article" date="2015" name="Fish Shellfish Immunol.">
        <title>Early steps in the European eel (Anguilla anguilla)-Vibrio vulnificus interaction in the gills: Role of the RtxA13 toxin.</title>
        <authorList>
            <person name="Callol A."/>
            <person name="Pajuelo D."/>
            <person name="Ebbesson L."/>
            <person name="Teles M."/>
            <person name="MacKenzie S."/>
            <person name="Amaro C."/>
        </authorList>
    </citation>
    <scope>NUCLEOTIDE SEQUENCE</scope>
</reference>